<evidence type="ECO:0000256" key="1">
    <source>
        <dbReference type="SAM" id="MobiDB-lite"/>
    </source>
</evidence>
<proteinExistence type="predicted"/>
<feature type="compositionally biased region" description="Basic and acidic residues" evidence="1">
    <location>
        <begin position="59"/>
        <end position="76"/>
    </location>
</feature>
<dbReference type="EMBL" id="PQIB02000004">
    <property type="protein sequence ID" value="RLN21982.1"/>
    <property type="molecule type" value="Genomic_DNA"/>
</dbReference>
<evidence type="ECO:0000313" key="2">
    <source>
        <dbReference type="EMBL" id="RLN21982.1"/>
    </source>
</evidence>
<feature type="compositionally biased region" description="Basic and acidic residues" evidence="1">
    <location>
        <begin position="19"/>
        <end position="28"/>
    </location>
</feature>
<keyword evidence="3" id="KW-1185">Reference proteome</keyword>
<name>A0A3L6SHA3_PANMI</name>
<comment type="caution">
    <text evidence="2">The sequence shown here is derived from an EMBL/GenBank/DDBJ whole genome shotgun (WGS) entry which is preliminary data.</text>
</comment>
<dbReference type="Proteomes" id="UP000275267">
    <property type="component" value="Unassembled WGS sequence"/>
</dbReference>
<feature type="compositionally biased region" description="Basic residues" evidence="1">
    <location>
        <begin position="49"/>
        <end position="58"/>
    </location>
</feature>
<gene>
    <name evidence="2" type="ORF">C2845_PM07G08910</name>
</gene>
<protein>
    <submittedName>
        <fullName evidence="2">Uncharacterized protein</fullName>
    </submittedName>
</protein>
<reference evidence="3" key="1">
    <citation type="journal article" date="2019" name="Nat. Commun.">
        <title>The genome of broomcorn millet.</title>
        <authorList>
            <person name="Zou C."/>
            <person name="Miki D."/>
            <person name="Li D."/>
            <person name="Tang Q."/>
            <person name="Xiao L."/>
            <person name="Rajput S."/>
            <person name="Deng P."/>
            <person name="Jia W."/>
            <person name="Huang R."/>
            <person name="Zhang M."/>
            <person name="Sun Y."/>
            <person name="Hu J."/>
            <person name="Fu X."/>
            <person name="Schnable P.S."/>
            <person name="Li F."/>
            <person name="Zhang H."/>
            <person name="Feng B."/>
            <person name="Zhu X."/>
            <person name="Liu R."/>
            <person name="Schnable J.C."/>
            <person name="Zhu J.-K."/>
            <person name="Zhang H."/>
        </authorList>
    </citation>
    <scope>NUCLEOTIDE SEQUENCE [LARGE SCALE GENOMIC DNA]</scope>
</reference>
<sequence length="272" mass="30325">MDSGKVNSVPREPFSDLTNTHHADVDSKKLKRQRERAQPALTEEQKSERNKKRRATYRMKKEITREKESSRAETEHSLQQTIKLTGPIHADDEEDSDWLHRSDSFIKHSDVGQGIDTPGRGNNLNSHELNFVQSGGNQASNASVDKDQILAYHSNNTGAEIIEPESGNNLRRDDISVIQEDSNNEVYIESSAEPETAAENIEIHCNPKPLRNNVPRGEPNTLQKCRSTKFQAAGVKKRVIADGVDNSVVDNDGNIVEGLKRTQAPDVIDIGN</sequence>
<organism evidence="2 3">
    <name type="scientific">Panicum miliaceum</name>
    <name type="common">Proso millet</name>
    <name type="synonym">Broomcorn millet</name>
    <dbReference type="NCBI Taxonomy" id="4540"/>
    <lineage>
        <taxon>Eukaryota</taxon>
        <taxon>Viridiplantae</taxon>
        <taxon>Streptophyta</taxon>
        <taxon>Embryophyta</taxon>
        <taxon>Tracheophyta</taxon>
        <taxon>Spermatophyta</taxon>
        <taxon>Magnoliopsida</taxon>
        <taxon>Liliopsida</taxon>
        <taxon>Poales</taxon>
        <taxon>Poaceae</taxon>
        <taxon>PACMAD clade</taxon>
        <taxon>Panicoideae</taxon>
        <taxon>Panicodae</taxon>
        <taxon>Paniceae</taxon>
        <taxon>Panicinae</taxon>
        <taxon>Panicum</taxon>
        <taxon>Panicum sect. Panicum</taxon>
    </lineage>
</organism>
<dbReference type="AlphaFoldDB" id="A0A3L6SHA3"/>
<feature type="region of interest" description="Disordered" evidence="1">
    <location>
        <begin position="1"/>
        <end position="96"/>
    </location>
</feature>
<accession>A0A3L6SHA3</accession>
<evidence type="ECO:0000313" key="3">
    <source>
        <dbReference type="Proteomes" id="UP000275267"/>
    </source>
</evidence>